<dbReference type="InterPro" id="IPR023394">
    <property type="entry name" value="Sec7_C_sf"/>
</dbReference>
<evidence type="ECO:0000259" key="7">
    <source>
        <dbReference type="PROSITE" id="PS50190"/>
    </source>
</evidence>
<evidence type="ECO:0000256" key="3">
    <source>
        <dbReference type="ARBA" id="ARBA00022658"/>
    </source>
</evidence>
<evidence type="ECO:0000256" key="4">
    <source>
        <dbReference type="ARBA" id="ARBA00023136"/>
    </source>
</evidence>
<evidence type="ECO:0000313" key="8">
    <source>
        <dbReference type="EMBL" id="CAI5448148.1"/>
    </source>
</evidence>
<dbReference type="SMART" id="SM00222">
    <property type="entry name" value="Sec7"/>
    <property type="match status" value="1"/>
</dbReference>
<feature type="domain" description="PH" evidence="6">
    <location>
        <begin position="551"/>
        <end position="663"/>
    </location>
</feature>
<dbReference type="Pfam" id="PF01369">
    <property type="entry name" value="Sec7"/>
    <property type="match status" value="1"/>
</dbReference>
<feature type="region of interest" description="Disordered" evidence="5">
    <location>
        <begin position="86"/>
        <end position="165"/>
    </location>
</feature>
<dbReference type="AlphaFoldDB" id="A0A9P1N231"/>
<keyword evidence="9" id="KW-1185">Reference proteome</keyword>
<dbReference type="Gene3D" id="2.30.29.30">
    <property type="entry name" value="Pleckstrin-homology domain (PH domain)/Phosphotyrosine-binding domain (PTB)"/>
    <property type="match status" value="1"/>
</dbReference>
<dbReference type="InterPro" id="IPR000904">
    <property type="entry name" value="Sec7_dom"/>
</dbReference>
<dbReference type="GO" id="GO:0005085">
    <property type="term" value="F:guanyl-nucleotide exchange factor activity"/>
    <property type="evidence" value="ECO:0007669"/>
    <property type="project" value="UniProtKB-KW"/>
</dbReference>
<gene>
    <name evidence="8" type="ORF">CAMP_LOCUS10785</name>
</gene>
<dbReference type="EMBL" id="CANHGI010000004">
    <property type="protein sequence ID" value="CAI5448148.1"/>
    <property type="molecule type" value="Genomic_DNA"/>
</dbReference>
<dbReference type="InterPro" id="IPR011993">
    <property type="entry name" value="PH-like_dom_sf"/>
</dbReference>
<dbReference type="InterPro" id="IPR001605">
    <property type="entry name" value="PH_dom-spectrin-type"/>
</dbReference>
<evidence type="ECO:0000256" key="1">
    <source>
        <dbReference type="ARBA" id="ARBA00004236"/>
    </source>
</evidence>
<dbReference type="SUPFAM" id="SSF48425">
    <property type="entry name" value="Sec7 domain"/>
    <property type="match status" value="1"/>
</dbReference>
<dbReference type="OrthoDB" id="2157641at2759"/>
<dbReference type="PRINTS" id="PR00683">
    <property type="entry name" value="SPECTRINPH"/>
</dbReference>
<dbReference type="PANTHER" id="PTHR10663">
    <property type="entry name" value="GUANYL-NUCLEOTIDE EXCHANGE FACTOR"/>
    <property type="match status" value="1"/>
</dbReference>
<dbReference type="PROSITE" id="PS50190">
    <property type="entry name" value="SEC7"/>
    <property type="match status" value="1"/>
</dbReference>
<reference evidence="8" key="1">
    <citation type="submission" date="2022-11" db="EMBL/GenBank/DDBJ databases">
        <authorList>
            <person name="Kikuchi T."/>
        </authorList>
    </citation>
    <scope>NUCLEOTIDE SEQUENCE</scope>
    <source>
        <strain evidence="8">PS1010</strain>
    </source>
</reference>
<evidence type="ECO:0000256" key="5">
    <source>
        <dbReference type="SAM" id="MobiDB-lite"/>
    </source>
</evidence>
<accession>A0A9P1N231</accession>
<comment type="subcellular location">
    <subcellularLocation>
        <location evidence="1">Cell membrane</location>
    </subcellularLocation>
</comment>
<dbReference type="InterPro" id="IPR001849">
    <property type="entry name" value="PH_domain"/>
</dbReference>
<evidence type="ECO:0000259" key="6">
    <source>
        <dbReference type="PROSITE" id="PS50003"/>
    </source>
</evidence>
<dbReference type="PANTHER" id="PTHR10663:SF376">
    <property type="entry name" value="PH AND SEC7 DOMAIN-CONTAINING PROTEIN"/>
    <property type="match status" value="1"/>
</dbReference>
<feature type="domain" description="SEC7" evidence="7">
    <location>
        <begin position="349"/>
        <end position="519"/>
    </location>
</feature>
<feature type="region of interest" description="Disordered" evidence="5">
    <location>
        <begin position="320"/>
        <end position="340"/>
    </location>
</feature>
<keyword evidence="3" id="KW-0344">Guanine-nucleotide releasing factor</keyword>
<evidence type="ECO:0000313" key="9">
    <source>
        <dbReference type="Proteomes" id="UP001152747"/>
    </source>
</evidence>
<dbReference type="GO" id="GO:0005886">
    <property type="term" value="C:plasma membrane"/>
    <property type="evidence" value="ECO:0007669"/>
    <property type="project" value="UniProtKB-SubCell"/>
</dbReference>
<dbReference type="Pfam" id="PF15410">
    <property type="entry name" value="PH_9"/>
    <property type="match status" value="1"/>
</dbReference>
<proteinExistence type="predicted"/>
<keyword evidence="2" id="KW-1003">Cell membrane</keyword>
<dbReference type="InterPro" id="IPR035999">
    <property type="entry name" value="Sec7_dom_sf"/>
</dbReference>
<sequence>MAKVASSGAEEALVAIESQPRKSVRKAEAFVMSGDRIISMNRNISSALAKIHGDQLHPNTEICSNSSTPLGFTRGTVSAGVAFPSMHRTSSSSIPKKQSRLPVSVSQPDGVRRRRQSESPAAPIEKPESSISDDEEEKFVFDDNHIGQIENEKENENENEKMKGAGDKLSQIEPEYMQSPNEEIVNKSLQNAIFAQPKGTSPSPSTSSRCAVATVAPFSSSPQIHSKDTSGDVGDGPLYDNVDEEKNNSTMTKTKFAEAEFKRNDSFSKRSVVTLDATSTSNRDIDNRNDCNTTFFTTCETPIRTSSPLRKQIFKNTSQFSASSSSASASPSLHANSEKRAGGSINCTLATLATQASTSNHTMNSTQDHREQPAIIARKLYELKDCTAKDVADRLNEQSDSAFQLLVSYLDLFQFSTIRIDAALRDFLSRVELRGESSQRERLLRVFSARYLECNPSIFESLDDVHTLTCALLLLNSDLHGPNTGKKMTARDFITNIGHTGCVYKRDVLKTLYQSIKDQPIALQQAPTSKKSVSKSISKQYIYEVDPNSVVEYYSGYLMRKHVRDSDGVKTPFGRRSWKMVYARLRGLVLYFDKDEVPKATSRYSSLENAVSLHHALAEPAIDYKKKQFVFHIRIAHGGEILLQTSSENEVKEWCKQINFVAAAFSSPTLPLPVTAKPESAPMPRLPKVPCLAPIATQIRIHESRVAELAAMIEAVSQGVYPEKPQQQITDRLMLLLFEKRRYQKYAQTLREKYDDRKMSSATINTVSVSPKKSASKFNGSLKNCEDRLSYTDAVNGYN</sequence>
<feature type="compositionally biased region" description="Polar residues" evidence="5">
    <location>
        <begin position="87"/>
        <end position="96"/>
    </location>
</feature>
<dbReference type="FunFam" id="2.30.29.30:FF:000267">
    <property type="entry name" value="PH and SEC7 domain-containing protein 4"/>
    <property type="match status" value="1"/>
</dbReference>
<dbReference type="Proteomes" id="UP001152747">
    <property type="component" value="Unassembled WGS sequence"/>
</dbReference>
<dbReference type="InterPro" id="IPR041681">
    <property type="entry name" value="PH_9"/>
</dbReference>
<evidence type="ECO:0000256" key="2">
    <source>
        <dbReference type="ARBA" id="ARBA00022475"/>
    </source>
</evidence>
<dbReference type="PROSITE" id="PS50003">
    <property type="entry name" value="PH_DOMAIN"/>
    <property type="match status" value="1"/>
</dbReference>
<dbReference type="SMART" id="SM00233">
    <property type="entry name" value="PH"/>
    <property type="match status" value="1"/>
</dbReference>
<feature type="compositionally biased region" description="Low complexity" evidence="5">
    <location>
        <begin position="320"/>
        <end position="335"/>
    </location>
</feature>
<dbReference type="GO" id="GO:0005543">
    <property type="term" value="F:phospholipid binding"/>
    <property type="evidence" value="ECO:0007669"/>
    <property type="project" value="InterPro"/>
</dbReference>
<comment type="caution">
    <text evidence="8">The sequence shown here is derived from an EMBL/GenBank/DDBJ whole genome shotgun (WGS) entry which is preliminary data.</text>
</comment>
<feature type="compositionally biased region" description="Basic and acidic residues" evidence="5">
    <location>
        <begin position="138"/>
        <end position="165"/>
    </location>
</feature>
<keyword evidence="4" id="KW-0472">Membrane</keyword>
<dbReference type="CDD" id="cd13295">
    <property type="entry name" value="PH_EFA6"/>
    <property type="match status" value="1"/>
</dbReference>
<dbReference type="SUPFAM" id="SSF50729">
    <property type="entry name" value="PH domain-like"/>
    <property type="match status" value="1"/>
</dbReference>
<feature type="region of interest" description="Disordered" evidence="5">
    <location>
        <begin position="220"/>
        <end position="245"/>
    </location>
</feature>
<dbReference type="CDD" id="cd00171">
    <property type="entry name" value="Sec7"/>
    <property type="match status" value="1"/>
</dbReference>
<dbReference type="GO" id="GO:0032012">
    <property type="term" value="P:regulation of ARF protein signal transduction"/>
    <property type="evidence" value="ECO:0007669"/>
    <property type="project" value="InterPro"/>
</dbReference>
<name>A0A9P1N231_9PELO</name>
<dbReference type="Gene3D" id="1.10.1000.11">
    <property type="entry name" value="Arf Nucleotide-binding Site Opener,domain 2"/>
    <property type="match status" value="1"/>
</dbReference>
<protein>
    <submittedName>
        <fullName evidence="8">Uncharacterized protein</fullName>
    </submittedName>
</protein>
<organism evidence="8 9">
    <name type="scientific">Caenorhabditis angaria</name>
    <dbReference type="NCBI Taxonomy" id="860376"/>
    <lineage>
        <taxon>Eukaryota</taxon>
        <taxon>Metazoa</taxon>
        <taxon>Ecdysozoa</taxon>
        <taxon>Nematoda</taxon>
        <taxon>Chromadorea</taxon>
        <taxon>Rhabditida</taxon>
        <taxon>Rhabditina</taxon>
        <taxon>Rhabditomorpha</taxon>
        <taxon>Rhabditoidea</taxon>
        <taxon>Rhabditidae</taxon>
        <taxon>Peloderinae</taxon>
        <taxon>Caenorhabditis</taxon>
    </lineage>
</organism>